<protein>
    <submittedName>
        <fullName evidence="2">Uncharacterized protein</fullName>
    </submittedName>
</protein>
<dbReference type="EMBL" id="MU250531">
    <property type="protein sequence ID" value="KAG7447750.1"/>
    <property type="molecule type" value="Genomic_DNA"/>
</dbReference>
<dbReference type="RefSeq" id="XP_043041250.1">
    <property type="nucleotide sequence ID" value="XM_043186002.1"/>
</dbReference>
<gene>
    <name evidence="2" type="ORF">BT62DRAFT_930782</name>
</gene>
<evidence type="ECO:0000313" key="3">
    <source>
        <dbReference type="Proteomes" id="UP000812287"/>
    </source>
</evidence>
<dbReference type="Proteomes" id="UP000812287">
    <property type="component" value="Unassembled WGS sequence"/>
</dbReference>
<evidence type="ECO:0000313" key="2">
    <source>
        <dbReference type="EMBL" id="KAG7447750.1"/>
    </source>
</evidence>
<sequence>MWGSASSHCKPGSRDSARQSIKQDNKPLLNEPPLSSPLPTVARLKHSPVSELEPLAAETVDACQTSYDVTSRESHSKTAPSVFTSRHETK</sequence>
<evidence type="ECO:0000256" key="1">
    <source>
        <dbReference type="SAM" id="MobiDB-lite"/>
    </source>
</evidence>
<feature type="compositionally biased region" description="Low complexity" evidence="1">
    <location>
        <begin position="27"/>
        <end position="39"/>
    </location>
</feature>
<accession>A0A9P7VWJ9</accession>
<organism evidence="2 3">
    <name type="scientific">Guyanagaster necrorhizus</name>
    <dbReference type="NCBI Taxonomy" id="856835"/>
    <lineage>
        <taxon>Eukaryota</taxon>
        <taxon>Fungi</taxon>
        <taxon>Dikarya</taxon>
        <taxon>Basidiomycota</taxon>
        <taxon>Agaricomycotina</taxon>
        <taxon>Agaricomycetes</taxon>
        <taxon>Agaricomycetidae</taxon>
        <taxon>Agaricales</taxon>
        <taxon>Marasmiineae</taxon>
        <taxon>Physalacriaceae</taxon>
        <taxon>Guyanagaster</taxon>
    </lineage>
</organism>
<reference evidence="2" key="1">
    <citation type="submission" date="2020-11" db="EMBL/GenBank/DDBJ databases">
        <title>Adaptations for nitrogen fixation in a non-lichenized fungal sporocarp promotes dispersal by wood-feeding termites.</title>
        <authorList>
            <consortium name="DOE Joint Genome Institute"/>
            <person name="Koch R.A."/>
            <person name="Yoon G."/>
            <person name="Arayal U."/>
            <person name="Lail K."/>
            <person name="Amirebrahimi M."/>
            <person name="Labutti K."/>
            <person name="Lipzen A."/>
            <person name="Riley R."/>
            <person name="Barry K."/>
            <person name="Henrissat B."/>
            <person name="Grigoriev I.V."/>
            <person name="Herr J.R."/>
            <person name="Aime M.C."/>
        </authorList>
    </citation>
    <scope>NUCLEOTIDE SEQUENCE</scope>
    <source>
        <strain evidence="2">MCA 3950</strain>
    </source>
</reference>
<proteinExistence type="predicted"/>
<feature type="compositionally biased region" description="Basic and acidic residues" evidence="1">
    <location>
        <begin position="12"/>
        <end position="25"/>
    </location>
</feature>
<comment type="caution">
    <text evidence="2">The sequence shown here is derived from an EMBL/GenBank/DDBJ whole genome shotgun (WGS) entry which is preliminary data.</text>
</comment>
<keyword evidence="3" id="KW-1185">Reference proteome</keyword>
<feature type="region of interest" description="Disordered" evidence="1">
    <location>
        <begin position="65"/>
        <end position="90"/>
    </location>
</feature>
<dbReference type="AlphaFoldDB" id="A0A9P7VWJ9"/>
<dbReference type="GeneID" id="66108299"/>
<name>A0A9P7VWJ9_9AGAR</name>
<feature type="region of interest" description="Disordered" evidence="1">
    <location>
        <begin position="1"/>
        <end position="41"/>
    </location>
</feature>